<feature type="compositionally biased region" description="Polar residues" evidence="6">
    <location>
        <begin position="672"/>
        <end position="683"/>
    </location>
</feature>
<evidence type="ECO:0000313" key="9">
    <source>
        <dbReference type="Proteomes" id="UP000009168"/>
    </source>
</evidence>
<evidence type="ECO:0000256" key="6">
    <source>
        <dbReference type="SAM" id="MobiDB-lite"/>
    </source>
</evidence>
<name>I7MAH4_TETTS</name>
<evidence type="ECO:0000256" key="5">
    <source>
        <dbReference type="PROSITE-ProRule" id="PRU00339"/>
    </source>
</evidence>
<feature type="domain" description="MYND-type" evidence="7">
    <location>
        <begin position="8"/>
        <end position="44"/>
    </location>
</feature>
<dbReference type="RefSeq" id="XP_001024845.2">
    <property type="nucleotide sequence ID" value="XM_001024845.2"/>
</dbReference>
<dbReference type="OrthoDB" id="311246at2759"/>
<dbReference type="InterPro" id="IPR019734">
    <property type="entry name" value="TPR_rpt"/>
</dbReference>
<dbReference type="SUPFAM" id="SSF48452">
    <property type="entry name" value="TPR-like"/>
    <property type="match status" value="1"/>
</dbReference>
<dbReference type="InterPro" id="IPR011990">
    <property type="entry name" value="TPR-like_helical_dom_sf"/>
</dbReference>
<keyword evidence="2 4" id="KW-0863">Zinc-finger</keyword>
<dbReference type="InterPro" id="IPR002893">
    <property type="entry name" value="Znf_MYND"/>
</dbReference>
<evidence type="ECO:0000256" key="4">
    <source>
        <dbReference type="PROSITE-ProRule" id="PRU00134"/>
    </source>
</evidence>
<dbReference type="InParanoid" id="I7MAH4"/>
<accession>I7MAH4</accession>
<dbReference type="SMART" id="SM00028">
    <property type="entry name" value="TPR"/>
    <property type="match status" value="2"/>
</dbReference>
<keyword evidence="9" id="KW-1185">Reference proteome</keyword>
<dbReference type="GO" id="GO:0008270">
    <property type="term" value="F:zinc ion binding"/>
    <property type="evidence" value="ECO:0007669"/>
    <property type="project" value="UniProtKB-KW"/>
</dbReference>
<gene>
    <name evidence="8" type="ORF">TTHERM_00239210</name>
</gene>
<evidence type="ECO:0000259" key="7">
    <source>
        <dbReference type="PROSITE" id="PS50865"/>
    </source>
</evidence>
<sequence>MSGSGGKCVICGKQTNQRCQACKIPYYCSQEHLEQDWGNHKEKCKQYRKAQQVNSSQITVNSNANKEQVITKEQNGIMNNAQFNQKQESNTPNLSISSNNAVSQPNNNLAQINSSMISSNQNQQNQATLISTPGNIKTSRQSNNAALVDQQSPQISNSFNYTHNNQNNTNQNTQNIQINGNENIIQKQYYKDPEKLQKDRELQQLMSERLAFRSDVVKLLAKFNYSDALIQVRNLCKISEQIYRNAKRQDQNELYELLADQLLEVKIMIKTQSSNANKEAGTKLQDIFHKIKSYMNDNTLKNYYQDLEVEKKNEFMNEIRKRCNLISLVANLFYSLGHQNECEEAYVRYVKLIETVMGQDALETSNCYFLMGVYYLQHRYYIKALACFKRSMSIRSQRLTERHESVTDCQYNIGIAYKQLGRKQKALDQLEKTLFIRRQIIGQSSLPVAQTLEILGKIYMESPSDYPIALDKFQECYSIRKSIIKVNKHPDMVRISLLIVHLYNLIKAQLAQQEASQPTKQAQQLKDIELKMQKNVIDGNIQQYIQTQKNNPDRFQELQNQYGLYNNEMQLNALNQANAIQKQQNQASSQALLPDNSVDDFLKGQNQSQNNSQNVSATNNNNKSNSANSAVNSVMNSIIKPSGGVSDKNYGFGLQRGSVANSFQLREREGSKQSTDSNSPSKTIQEEEQYQPQKKSNQSGKSKSKKRVSEEISEDSDNSDEDLQEKNIKKHLLKLKERTISRITHQQFQELVNINEKVAREMKKDPKFNPRDMIINSVFVQNMKQMDYRDICQDLIEMNPQYFGPEDFSDLRYFGTSNDVNSQQVGNTQFDQKMSNQFQQQPSPYDYQQQNNFQNQNSMGSFGKQSQYQQNGFYQMSEDYSFPQNFQKPRPESNSFKKYQDERTDMQMDPNEDFMDILNKKPSNRNPSRDGNQKFGANNNYGISNSSNQYNQTTTTATKNVRIASQEVYQYNNQKRDFESENVETPPLGRFMSEENTNKILQGLSKLKQ</sequence>
<organism evidence="8 9">
    <name type="scientific">Tetrahymena thermophila (strain SB210)</name>
    <dbReference type="NCBI Taxonomy" id="312017"/>
    <lineage>
        <taxon>Eukaryota</taxon>
        <taxon>Sar</taxon>
        <taxon>Alveolata</taxon>
        <taxon>Ciliophora</taxon>
        <taxon>Intramacronucleata</taxon>
        <taxon>Oligohymenophorea</taxon>
        <taxon>Hymenostomatida</taxon>
        <taxon>Tetrahymenina</taxon>
        <taxon>Tetrahymenidae</taxon>
        <taxon>Tetrahymena</taxon>
    </lineage>
</organism>
<keyword evidence="5" id="KW-0802">TPR repeat</keyword>
<dbReference type="STRING" id="312017.I7MAH4"/>
<feature type="compositionally biased region" description="Low complexity" evidence="6">
    <location>
        <begin position="606"/>
        <end position="628"/>
    </location>
</feature>
<feature type="region of interest" description="Disordered" evidence="6">
    <location>
        <begin position="833"/>
        <end position="864"/>
    </location>
</feature>
<evidence type="ECO:0000256" key="3">
    <source>
        <dbReference type="ARBA" id="ARBA00022833"/>
    </source>
</evidence>
<feature type="repeat" description="TPR" evidence="5">
    <location>
        <begin position="365"/>
        <end position="398"/>
    </location>
</feature>
<dbReference type="Pfam" id="PF01753">
    <property type="entry name" value="zf-MYND"/>
    <property type="match status" value="1"/>
</dbReference>
<protein>
    <submittedName>
        <fullName evidence="8">Formin domain protein</fullName>
    </submittedName>
</protein>
<feature type="region of interest" description="Disordered" evidence="6">
    <location>
        <begin position="975"/>
        <end position="997"/>
    </location>
</feature>
<evidence type="ECO:0000256" key="1">
    <source>
        <dbReference type="ARBA" id="ARBA00022723"/>
    </source>
</evidence>
<feature type="compositionally biased region" description="Polar residues" evidence="6">
    <location>
        <begin position="933"/>
        <end position="943"/>
    </location>
</feature>
<feature type="compositionally biased region" description="Low complexity" evidence="6">
    <location>
        <begin position="944"/>
        <end position="954"/>
    </location>
</feature>
<keyword evidence="3" id="KW-0862">Zinc</keyword>
<dbReference type="Gene3D" id="1.25.40.10">
    <property type="entry name" value="Tetratricopeptide repeat domain"/>
    <property type="match status" value="1"/>
</dbReference>
<reference evidence="9" key="1">
    <citation type="journal article" date="2006" name="PLoS Biol.">
        <title>Macronuclear genome sequence of the ciliate Tetrahymena thermophila, a model eukaryote.</title>
        <authorList>
            <person name="Eisen J.A."/>
            <person name="Coyne R.S."/>
            <person name="Wu M."/>
            <person name="Wu D."/>
            <person name="Thiagarajan M."/>
            <person name="Wortman J.R."/>
            <person name="Badger J.H."/>
            <person name="Ren Q."/>
            <person name="Amedeo P."/>
            <person name="Jones K.M."/>
            <person name="Tallon L.J."/>
            <person name="Delcher A.L."/>
            <person name="Salzberg S.L."/>
            <person name="Silva J.C."/>
            <person name="Haas B.J."/>
            <person name="Majoros W.H."/>
            <person name="Farzad M."/>
            <person name="Carlton J.M."/>
            <person name="Smith R.K. Jr."/>
            <person name="Garg J."/>
            <person name="Pearlman R.E."/>
            <person name="Karrer K.M."/>
            <person name="Sun L."/>
            <person name="Manning G."/>
            <person name="Elde N.C."/>
            <person name="Turkewitz A.P."/>
            <person name="Asai D.J."/>
            <person name="Wilkes D.E."/>
            <person name="Wang Y."/>
            <person name="Cai H."/>
            <person name="Collins K."/>
            <person name="Stewart B.A."/>
            <person name="Lee S.R."/>
            <person name="Wilamowska K."/>
            <person name="Weinberg Z."/>
            <person name="Ruzzo W.L."/>
            <person name="Wloga D."/>
            <person name="Gaertig J."/>
            <person name="Frankel J."/>
            <person name="Tsao C.-C."/>
            <person name="Gorovsky M.A."/>
            <person name="Keeling P.J."/>
            <person name="Waller R.F."/>
            <person name="Patron N.J."/>
            <person name="Cherry J.M."/>
            <person name="Stover N.A."/>
            <person name="Krieger C.J."/>
            <person name="del Toro C."/>
            <person name="Ryder H.F."/>
            <person name="Williamson S.C."/>
            <person name="Barbeau R.A."/>
            <person name="Hamilton E.P."/>
            <person name="Orias E."/>
        </authorList>
    </citation>
    <scope>NUCLEOTIDE SEQUENCE [LARGE SCALE GENOMIC DNA]</scope>
    <source>
        <strain evidence="9">SB210</strain>
    </source>
</reference>
<feature type="region of interest" description="Disordered" evidence="6">
    <location>
        <begin position="917"/>
        <end position="954"/>
    </location>
</feature>
<dbReference type="Pfam" id="PF13424">
    <property type="entry name" value="TPR_12"/>
    <property type="match status" value="1"/>
</dbReference>
<dbReference type="EMBL" id="GG662443">
    <property type="protein sequence ID" value="EAS04600.2"/>
    <property type="molecule type" value="Genomic_DNA"/>
</dbReference>
<dbReference type="PROSITE" id="PS01360">
    <property type="entry name" value="ZF_MYND_1"/>
    <property type="match status" value="1"/>
</dbReference>
<dbReference type="PROSITE" id="PS50005">
    <property type="entry name" value="TPR"/>
    <property type="match status" value="1"/>
</dbReference>
<proteinExistence type="predicted"/>
<feature type="region of interest" description="Disordered" evidence="6">
    <location>
        <begin position="665"/>
        <end position="723"/>
    </location>
</feature>
<feature type="compositionally biased region" description="Acidic residues" evidence="6">
    <location>
        <begin position="711"/>
        <end position="723"/>
    </location>
</feature>
<feature type="compositionally biased region" description="Low complexity" evidence="6">
    <location>
        <begin position="837"/>
        <end position="857"/>
    </location>
</feature>
<dbReference type="eggNOG" id="ENOG502SP7K">
    <property type="taxonomic scope" value="Eukaryota"/>
</dbReference>
<dbReference type="GeneID" id="7829948"/>
<evidence type="ECO:0000313" key="8">
    <source>
        <dbReference type="EMBL" id="EAS04600.2"/>
    </source>
</evidence>
<evidence type="ECO:0000256" key="2">
    <source>
        <dbReference type="ARBA" id="ARBA00022771"/>
    </source>
</evidence>
<dbReference type="AlphaFoldDB" id="I7MAH4"/>
<dbReference type="KEGG" id="tet:TTHERM_00239210"/>
<feature type="region of interest" description="Disordered" evidence="6">
    <location>
        <begin position="596"/>
        <end position="628"/>
    </location>
</feature>
<keyword evidence="1" id="KW-0479">Metal-binding</keyword>
<dbReference type="SUPFAM" id="SSF144232">
    <property type="entry name" value="HIT/MYND zinc finger-like"/>
    <property type="match status" value="1"/>
</dbReference>
<dbReference type="Proteomes" id="UP000009168">
    <property type="component" value="Unassembled WGS sequence"/>
</dbReference>
<dbReference type="PROSITE" id="PS50865">
    <property type="entry name" value="ZF_MYND_2"/>
    <property type="match status" value="1"/>
</dbReference>
<dbReference type="Gene3D" id="6.10.140.2220">
    <property type="match status" value="1"/>
</dbReference>